<dbReference type="PANTHER" id="PTHR38457:SF1">
    <property type="entry name" value="REGULATOR ABRB-RELATED"/>
    <property type="match status" value="1"/>
</dbReference>
<keyword evidence="1" id="KW-0472">Membrane</keyword>
<name>A0A2P7AT84_9HYPH</name>
<dbReference type="Pfam" id="PF05145">
    <property type="entry name" value="AbrB"/>
    <property type="match status" value="1"/>
</dbReference>
<dbReference type="GO" id="GO:0016020">
    <property type="term" value="C:membrane"/>
    <property type="evidence" value="ECO:0007669"/>
    <property type="project" value="InterPro"/>
</dbReference>
<feature type="transmembrane region" description="Helical" evidence="1">
    <location>
        <begin position="331"/>
        <end position="351"/>
    </location>
</feature>
<keyword evidence="2" id="KW-0560">Oxidoreductase</keyword>
<feature type="transmembrane region" description="Helical" evidence="1">
    <location>
        <begin position="76"/>
        <end position="95"/>
    </location>
</feature>
<feature type="transmembrane region" description="Helical" evidence="1">
    <location>
        <begin position="219"/>
        <end position="238"/>
    </location>
</feature>
<dbReference type="Proteomes" id="UP000241764">
    <property type="component" value="Unassembled WGS sequence"/>
</dbReference>
<feature type="transmembrane region" description="Helical" evidence="1">
    <location>
        <begin position="283"/>
        <end position="311"/>
    </location>
</feature>
<keyword evidence="1" id="KW-1133">Transmembrane helix</keyword>
<organism evidence="2 3">
    <name type="scientific">Phyllobacterium sophorae</name>
    <dbReference type="NCBI Taxonomy" id="1520277"/>
    <lineage>
        <taxon>Bacteria</taxon>
        <taxon>Pseudomonadati</taxon>
        <taxon>Pseudomonadota</taxon>
        <taxon>Alphaproteobacteria</taxon>
        <taxon>Hyphomicrobiales</taxon>
        <taxon>Phyllobacteriaceae</taxon>
        <taxon>Phyllobacterium</taxon>
    </lineage>
</organism>
<dbReference type="InterPro" id="IPR017516">
    <property type="entry name" value="AbrB_dup"/>
</dbReference>
<evidence type="ECO:0000313" key="2">
    <source>
        <dbReference type="EMBL" id="PSH57431.1"/>
    </source>
</evidence>
<dbReference type="PIRSF" id="PIRSF038991">
    <property type="entry name" value="Protein_AbrB"/>
    <property type="match status" value="1"/>
</dbReference>
<keyword evidence="2" id="KW-0503">Monooxygenase</keyword>
<dbReference type="AlphaFoldDB" id="A0A2P7AT84"/>
<feature type="transmembrane region" description="Helical" evidence="1">
    <location>
        <begin position="21"/>
        <end position="41"/>
    </location>
</feature>
<accession>A0A2P7AT84</accession>
<dbReference type="OrthoDB" id="7157734at2"/>
<feature type="transmembrane region" description="Helical" evidence="1">
    <location>
        <begin position="157"/>
        <end position="178"/>
    </location>
</feature>
<dbReference type="EMBL" id="PGGM01000019">
    <property type="protein sequence ID" value="PSH57431.1"/>
    <property type="molecule type" value="Genomic_DNA"/>
</dbReference>
<proteinExistence type="predicted"/>
<feature type="transmembrane region" description="Helical" evidence="1">
    <location>
        <begin position="244"/>
        <end position="262"/>
    </location>
</feature>
<dbReference type="GO" id="GO:0010468">
    <property type="term" value="P:regulation of gene expression"/>
    <property type="evidence" value="ECO:0007669"/>
    <property type="project" value="InterPro"/>
</dbReference>
<feature type="transmembrane region" description="Helical" evidence="1">
    <location>
        <begin position="101"/>
        <end position="119"/>
    </location>
</feature>
<evidence type="ECO:0000256" key="1">
    <source>
        <dbReference type="SAM" id="Phobius"/>
    </source>
</evidence>
<keyword evidence="1" id="KW-0812">Transmembrane</keyword>
<dbReference type="InterPro" id="IPR007820">
    <property type="entry name" value="AbrB_fam"/>
</dbReference>
<evidence type="ECO:0000313" key="3">
    <source>
        <dbReference type="Proteomes" id="UP000241764"/>
    </source>
</evidence>
<feature type="transmembrane region" description="Helical" evidence="1">
    <location>
        <begin position="47"/>
        <end position="69"/>
    </location>
</feature>
<dbReference type="GO" id="GO:0004497">
    <property type="term" value="F:monooxygenase activity"/>
    <property type="evidence" value="ECO:0007669"/>
    <property type="project" value="UniProtKB-KW"/>
</dbReference>
<keyword evidence="3" id="KW-1185">Reference proteome</keyword>
<sequence>MPDSGTMHDGHGQRLFDREPAKIALAFLLGVLGALAARLFAMPLPFLLGPLLTCAAASILGAPILALPYGRELGQVVVGLAIGLRFVPAVVFATIAMLPFMLGATALMIATTMAAALIIRKLAALDLRTAFFATAAAGVAEMAILAHQKGADSDTVALVHLIRVASIVTTVPFLVAFFGENGGIDPVPVAFRAELMPIIALFIVAVLASYLVRRLKIPNSWLLVPALIGSLVAGFGLGPFAVPSAALVGAQIVIGVWLGCRFRRSLLGRLSRVTFSALVTTTFLLAMAMATAWVLSATTGLSFVTSLLAVAPAGVTEMVLTATAMHLDATTVTAFQITRIAVVMTTILLTLKIFERIARRRGAAPG</sequence>
<gene>
    <name evidence="2" type="ORF">CU103_28105</name>
</gene>
<dbReference type="NCBIfam" id="TIGR03082">
    <property type="entry name" value="Gneg_AbrB_dup"/>
    <property type="match status" value="2"/>
</dbReference>
<comment type="caution">
    <text evidence="2">The sequence shown here is derived from an EMBL/GenBank/DDBJ whole genome shotgun (WGS) entry which is preliminary data.</text>
</comment>
<reference evidence="3" key="1">
    <citation type="submission" date="2017-11" db="EMBL/GenBank/DDBJ databases">
        <authorList>
            <person name="Kuznetsova I."/>
            <person name="Sazanova A."/>
            <person name="Chirak E."/>
            <person name="Safronova V."/>
            <person name="Willems A."/>
        </authorList>
    </citation>
    <scope>NUCLEOTIDE SEQUENCE [LARGE SCALE GENOMIC DNA]</scope>
    <source>
        <strain evidence="3">CCBAU 03422</strain>
    </source>
</reference>
<protein>
    <submittedName>
        <fullName evidence="2">Ammonia monooxygenase</fullName>
    </submittedName>
</protein>
<feature type="transmembrane region" description="Helical" evidence="1">
    <location>
        <begin position="190"/>
        <end position="212"/>
    </location>
</feature>
<dbReference type="PANTHER" id="PTHR38457">
    <property type="entry name" value="REGULATOR ABRB-RELATED"/>
    <property type="match status" value="1"/>
</dbReference>